<evidence type="ECO:0008006" key="3">
    <source>
        <dbReference type="Google" id="ProtNLM"/>
    </source>
</evidence>
<evidence type="ECO:0000313" key="2">
    <source>
        <dbReference type="Proteomes" id="UP000499080"/>
    </source>
</evidence>
<name>A0A4Y2LD86_ARAVE</name>
<gene>
    <name evidence="1" type="ORF">AVEN_21969_1</name>
</gene>
<dbReference type="AlphaFoldDB" id="A0A4Y2LD86"/>
<protein>
    <recommendedName>
        <fullName evidence="3">Mos1 transposase HTH domain-containing protein</fullName>
    </recommendedName>
</protein>
<dbReference type="OrthoDB" id="8189655at2759"/>
<keyword evidence="2" id="KW-1185">Reference proteome</keyword>
<organism evidence="1 2">
    <name type="scientific">Araneus ventricosus</name>
    <name type="common">Orbweaver spider</name>
    <name type="synonym">Epeira ventricosa</name>
    <dbReference type="NCBI Taxonomy" id="182803"/>
    <lineage>
        <taxon>Eukaryota</taxon>
        <taxon>Metazoa</taxon>
        <taxon>Ecdysozoa</taxon>
        <taxon>Arthropoda</taxon>
        <taxon>Chelicerata</taxon>
        <taxon>Arachnida</taxon>
        <taxon>Araneae</taxon>
        <taxon>Araneomorphae</taxon>
        <taxon>Entelegynae</taxon>
        <taxon>Araneoidea</taxon>
        <taxon>Araneidae</taxon>
        <taxon>Araneus</taxon>
    </lineage>
</organism>
<evidence type="ECO:0000313" key="1">
    <source>
        <dbReference type="EMBL" id="GBN12572.1"/>
    </source>
</evidence>
<dbReference type="EMBL" id="BGPR01005694">
    <property type="protein sequence ID" value="GBN12572.1"/>
    <property type="molecule type" value="Genomic_DNA"/>
</dbReference>
<dbReference type="Proteomes" id="UP000499080">
    <property type="component" value="Unassembled WGS sequence"/>
</dbReference>
<accession>A0A4Y2LD86</accession>
<reference evidence="1 2" key="1">
    <citation type="journal article" date="2019" name="Sci. Rep.">
        <title>Orb-weaving spider Araneus ventricosus genome elucidates the spidroin gene catalogue.</title>
        <authorList>
            <person name="Kono N."/>
            <person name="Nakamura H."/>
            <person name="Ohtoshi R."/>
            <person name="Moran D.A.P."/>
            <person name="Shinohara A."/>
            <person name="Yoshida Y."/>
            <person name="Fujiwara M."/>
            <person name="Mori M."/>
            <person name="Tomita M."/>
            <person name="Arakawa K."/>
        </authorList>
    </citation>
    <scope>NUCLEOTIDE SEQUENCE [LARGE SCALE GENOMIC DNA]</scope>
</reference>
<comment type="caution">
    <text evidence="1">The sequence shown here is derived from an EMBL/GenBank/DDBJ whole genome shotgun (WGS) entry which is preliminary data.</text>
</comment>
<proteinExistence type="predicted"/>
<sequence length="197" mass="22242">MSRQAIAKWCSMLQNGRTDIEDAEREGKPSNATNSKIVARVNESILANRRVAVDEIANKLDISHGTTRGLFWIRPRNFEPRSNDEDDNSSPNFHATPTRGRLAPTYDLACNRPHTRRIFSGIGFRTWNPPAPKPKPYHKDTAASRVLLKSFCYVLSSDFFIFFKRGVFNTRAGNGLISRLISLGLLNLAMLKSLEFC</sequence>